<evidence type="ECO:0000256" key="1">
    <source>
        <dbReference type="ARBA" id="ARBA00022723"/>
    </source>
</evidence>
<sequence>MGKKGKRSRRKAVTTTDQASIVAKIKEKDDNFQECFDSNLYSQAADELREGIQLIEATMLRANNIQSFLLKNKILFYSDLMWTEFDRRNFDGAIQIYEKLFQKDKLKTKRKMEILSDSFPSLELKYHEALLRQGKGNIDTFISLSKLRLTHVRTDIDYIDFDLENDLLRSADILRMTKHFDAAIVIGKQLEYEELTGDKVSLATTYLEQYLVEYYPKFGRTVDYLPENFVSNMGNAFGSLIEKHNNGGFNKNNAGPLLVLAQSTYLLHRFSFHGTEVITKAIGFLEEYLDLFSEVETHCSTCGQAGTPTEVQLVCSGCRVACYCSIDHQRMTWKKEAVKGMHFGHEVLCPVMKASRKWRHALSNDKDGEDDKVSRLRRRFERECLHCLSDGLGLRKKCFQK</sequence>
<keyword evidence="1" id="KW-0479">Metal-binding</keyword>
<evidence type="ECO:0000256" key="3">
    <source>
        <dbReference type="ARBA" id="ARBA00022833"/>
    </source>
</evidence>
<comment type="caution">
    <text evidence="6">The sequence shown here is derived from an EMBL/GenBank/DDBJ whole genome shotgun (WGS) entry which is preliminary data.</text>
</comment>
<protein>
    <recommendedName>
        <fullName evidence="5">MYND-type domain-containing protein</fullName>
    </recommendedName>
</protein>
<dbReference type="Pfam" id="PF01753">
    <property type="entry name" value="zf-MYND"/>
    <property type="match status" value="1"/>
</dbReference>
<dbReference type="EMBL" id="BLLK01000051">
    <property type="protein sequence ID" value="GFH56054.1"/>
    <property type="molecule type" value="Genomic_DNA"/>
</dbReference>
<dbReference type="SUPFAM" id="SSF144232">
    <property type="entry name" value="HIT/MYND zinc finger-like"/>
    <property type="match status" value="1"/>
</dbReference>
<dbReference type="InterPro" id="IPR002893">
    <property type="entry name" value="Znf_MYND"/>
</dbReference>
<proteinExistence type="predicted"/>
<feature type="domain" description="MYND-type" evidence="5">
    <location>
        <begin position="299"/>
        <end position="349"/>
    </location>
</feature>
<name>A0AAD3D4S8_9STRA</name>
<evidence type="ECO:0000313" key="6">
    <source>
        <dbReference type="EMBL" id="GFH56054.1"/>
    </source>
</evidence>
<dbReference type="AlphaFoldDB" id="A0AAD3D4S8"/>
<dbReference type="GO" id="GO:0008270">
    <property type="term" value="F:zinc ion binding"/>
    <property type="evidence" value="ECO:0007669"/>
    <property type="project" value="UniProtKB-KW"/>
</dbReference>
<dbReference type="PROSITE" id="PS50865">
    <property type="entry name" value="ZF_MYND_2"/>
    <property type="match status" value="1"/>
</dbReference>
<evidence type="ECO:0000256" key="2">
    <source>
        <dbReference type="ARBA" id="ARBA00022771"/>
    </source>
</evidence>
<gene>
    <name evidence="6" type="ORF">CTEN210_12530</name>
</gene>
<evidence type="ECO:0000313" key="7">
    <source>
        <dbReference type="Proteomes" id="UP001054902"/>
    </source>
</evidence>
<dbReference type="Gene3D" id="6.10.140.2220">
    <property type="match status" value="1"/>
</dbReference>
<dbReference type="Proteomes" id="UP001054902">
    <property type="component" value="Unassembled WGS sequence"/>
</dbReference>
<keyword evidence="7" id="KW-1185">Reference proteome</keyword>
<organism evidence="6 7">
    <name type="scientific">Chaetoceros tenuissimus</name>
    <dbReference type="NCBI Taxonomy" id="426638"/>
    <lineage>
        <taxon>Eukaryota</taxon>
        <taxon>Sar</taxon>
        <taxon>Stramenopiles</taxon>
        <taxon>Ochrophyta</taxon>
        <taxon>Bacillariophyta</taxon>
        <taxon>Coscinodiscophyceae</taxon>
        <taxon>Chaetocerotophycidae</taxon>
        <taxon>Chaetocerotales</taxon>
        <taxon>Chaetocerotaceae</taxon>
        <taxon>Chaetoceros</taxon>
    </lineage>
</organism>
<keyword evidence="3" id="KW-0862">Zinc</keyword>
<accession>A0AAD3D4S8</accession>
<evidence type="ECO:0000256" key="4">
    <source>
        <dbReference type="PROSITE-ProRule" id="PRU00134"/>
    </source>
</evidence>
<reference evidence="6 7" key="1">
    <citation type="journal article" date="2021" name="Sci. Rep.">
        <title>The genome of the diatom Chaetoceros tenuissimus carries an ancient integrated fragment of an extant virus.</title>
        <authorList>
            <person name="Hongo Y."/>
            <person name="Kimura K."/>
            <person name="Takaki Y."/>
            <person name="Yoshida Y."/>
            <person name="Baba S."/>
            <person name="Kobayashi G."/>
            <person name="Nagasaki K."/>
            <person name="Hano T."/>
            <person name="Tomaru Y."/>
        </authorList>
    </citation>
    <scope>NUCLEOTIDE SEQUENCE [LARGE SCALE GENOMIC DNA]</scope>
    <source>
        <strain evidence="6 7">NIES-3715</strain>
    </source>
</reference>
<evidence type="ECO:0000259" key="5">
    <source>
        <dbReference type="PROSITE" id="PS50865"/>
    </source>
</evidence>
<keyword evidence="2 4" id="KW-0863">Zinc-finger</keyword>